<feature type="domain" description="Polymerase nucleotidyl transferase" evidence="2">
    <location>
        <begin position="16"/>
        <end position="63"/>
    </location>
</feature>
<evidence type="ECO:0000259" key="2">
    <source>
        <dbReference type="Pfam" id="PF01909"/>
    </source>
</evidence>
<feature type="domain" description="Adenylyltransferase AadA C-terminal" evidence="3">
    <location>
        <begin position="195"/>
        <end position="260"/>
    </location>
</feature>
<dbReference type="Gene3D" id="3.30.460.10">
    <property type="entry name" value="Beta Polymerase, domain 2"/>
    <property type="match status" value="1"/>
</dbReference>
<comment type="caution">
    <text evidence="4">The sequence shown here is derived from an EMBL/GenBank/DDBJ whole genome shotgun (WGS) entry which is preliminary data.</text>
</comment>
<evidence type="ECO:0000259" key="3">
    <source>
        <dbReference type="Pfam" id="PF13427"/>
    </source>
</evidence>
<dbReference type="GO" id="GO:0016779">
    <property type="term" value="F:nucleotidyltransferase activity"/>
    <property type="evidence" value="ECO:0007669"/>
    <property type="project" value="InterPro"/>
</dbReference>
<sequence>MTAMLPEAVNRSMRALCESLQDRMPDTVESVYVYGSAALHAYIEGSSDIDFIVFVNRALTSSDIRLIAQAHEDIEPALLGIDIMGAYIRAEDAGKPAHELLPVPAYFDKRLRLDGTGDLNPVTWWMLKKRGICVYGRDLSFRYEITPDELVRYVMDNMNAYWTGWMDRLEQKLHSIGAAEPDLPLEQLDFAVEWCTLGMLRQWYTVREREVTSKIGAGSYGLARLPERWHGLIREAIAIKRRERTREYESQAKRLHDLVGLLRLIHEESNRFAQKS</sequence>
<proteinExistence type="predicted"/>
<dbReference type="InterPro" id="IPR025184">
    <property type="entry name" value="AadA_C"/>
</dbReference>
<reference evidence="4" key="1">
    <citation type="submission" date="2020-09" db="EMBL/GenBank/DDBJ databases">
        <title>A novel bacterium of genus Paenibacillus, isolated from South China Sea.</title>
        <authorList>
            <person name="Huang H."/>
            <person name="Mo K."/>
            <person name="Hu Y."/>
        </authorList>
    </citation>
    <scope>NUCLEOTIDE SEQUENCE</scope>
    <source>
        <strain evidence="4">IB182493</strain>
    </source>
</reference>
<dbReference type="EMBL" id="JACXIY010000011">
    <property type="protein sequence ID" value="MBD2868693.1"/>
    <property type="molecule type" value="Genomic_DNA"/>
</dbReference>
<evidence type="ECO:0000313" key="5">
    <source>
        <dbReference type="Proteomes" id="UP000632125"/>
    </source>
</evidence>
<dbReference type="AlphaFoldDB" id="A0A927CIF6"/>
<gene>
    <name evidence="4" type="ORF">IDH41_08885</name>
</gene>
<dbReference type="InterPro" id="IPR043519">
    <property type="entry name" value="NT_sf"/>
</dbReference>
<evidence type="ECO:0000313" key="4">
    <source>
        <dbReference type="EMBL" id="MBD2868693.1"/>
    </source>
</evidence>
<dbReference type="SUPFAM" id="SSF81301">
    <property type="entry name" value="Nucleotidyltransferase"/>
    <property type="match status" value="1"/>
</dbReference>
<name>A0A927CIF6_9BACL</name>
<accession>A0A927CIF6</accession>
<dbReference type="InterPro" id="IPR002934">
    <property type="entry name" value="Polymerase_NTP_transf_dom"/>
</dbReference>
<keyword evidence="1" id="KW-0808">Transferase</keyword>
<organism evidence="4 5">
    <name type="scientific">Paenibacillus arenilitoris</name>
    <dbReference type="NCBI Taxonomy" id="2772299"/>
    <lineage>
        <taxon>Bacteria</taxon>
        <taxon>Bacillati</taxon>
        <taxon>Bacillota</taxon>
        <taxon>Bacilli</taxon>
        <taxon>Bacillales</taxon>
        <taxon>Paenibacillaceae</taxon>
        <taxon>Paenibacillus</taxon>
    </lineage>
</organism>
<dbReference type="Proteomes" id="UP000632125">
    <property type="component" value="Unassembled WGS sequence"/>
</dbReference>
<dbReference type="Pfam" id="PF01909">
    <property type="entry name" value="NTP_transf_2"/>
    <property type="match status" value="1"/>
</dbReference>
<dbReference type="RefSeq" id="WP_190860203.1">
    <property type="nucleotide sequence ID" value="NZ_JACXIY010000011.1"/>
</dbReference>
<evidence type="ECO:0000256" key="1">
    <source>
        <dbReference type="ARBA" id="ARBA00022679"/>
    </source>
</evidence>
<protein>
    <submittedName>
        <fullName evidence="4">DUF4111 domain-containing protein</fullName>
    </submittedName>
</protein>
<dbReference type="Pfam" id="PF13427">
    <property type="entry name" value="AadA_C"/>
    <property type="match status" value="1"/>
</dbReference>
<keyword evidence="5" id="KW-1185">Reference proteome</keyword>